<accession>A0A6A5QCU3</accession>
<dbReference type="Proteomes" id="UP000800096">
    <property type="component" value="Unassembled WGS sequence"/>
</dbReference>
<dbReference type="EMBL" id="ML979139">
    <property type="protein sequence ID" value="KAF1913199.1"/>
    <property type="molecule type" value="Genomic_DNA"/>
</dbReference>
<dbReference type="AlphaFoldDB" id="A0A6A5QCU3"/>
<evidence type="ECO:0000313" key="2">
    <source>
        <dbReference type="EMBL" id="KAF1913199.1"/>
    </source>
</evidence>
<keyword evidence="1" id="KW-0472">Membrane</keyword>
<dbReference type="OrthoDB" id="4487429at2759"/>
<protein>
    <submittedName>
        <fullName evidence="2">Uncharacterized protein</fullName>
    </submittedName>
</protein>
<gene>
    <name evidence="2" type="ORF">BDU57DRAFT_521954</name>
</gene>
<keyword evidence="1" id="KW-0812">Transmembrane</keyword>
<sequence length="136" mass="15451">MRCNFTSGALSSYTLILLFTIVSSFSWLSWTSWGPYQARLRTTEEPGVKHDHIKLISHQADGSTRLPVPTGNYYQYPWTRANGTPLTYNDWFENPPIPTIRSHLTRYGARVACWPSTGGIWIKHADTVDMAFLGLN</sequence>
<evidence type="ECO:0000313" key="3">
    <source>
        <dbReference type="Proteomes" id="UP000800096"/>
    </source>
</evidence>
<keyword evidence="3" id="KW-1185">Reference proteome</keyword>
<reference evidence="2" key="1">
    <citation type="journal article" date="2020" name="Stud. Mycol.">
        <title>101 Dothideomycetes genomes: a test case for predicting lifestyles and emergence of pathogens.</title>
        <authorList>
            <person name="Haridas S."/>
            <person name="Albert R."/>
            <person name="Binder M."/>
            <person name="Bloem J."/>
            <person name="Labutti K."/>
            <person name="Salamov A."/>
            <person name="Andreopoulos B."/>
            <person name="Baker S."/>
            <person name="Barry K."/>
            <person name="Bills G."/>
            <person name="Bluhm B."/>
            <person name="Cannon C."/>
            <person name="Castanera R."/>
            <person name="Culley D."/>
            <person name="Daum C."/>
            <person name="Ezra D."/>
            <person name="Gonzalez J."/>
            <person name="Henrissat B."/>
            <person name="Kuo A."/>
            <person name="Liang C."/>
            <person name="Lipzen A."/>
            <person name="Lutzoni F."/>
            <person name="Magnuson J."/>
            <person name="Mondo S."/>
            <person name="Nolan M."/>
            <person name="Ohm R."/>
            <person name="Pangilinan J."/>
            <person name="Park H.-J."/>
            <person name="Ramirez L."/>
            <person name="Alfaro M."/>
            <person name="Sun H."/>
            <person name="Tritt A."/>
            <person name="Yoshinaga Y."/>
            <person name="Zwiers L.-H."/>
            <person name="Turgeon B."/>
            <person name="Goodwin S."/>
            <person name="Spatafora J."/>
            <person name="Crous P."/>
            <person name="Grigoriev I."/>
        </authorList>
    </citation>
    <scope>NUCLEOTIDE SEQUENCE</scope>
    <source>
        <strain evidence="2">HMLAC05119</strain>
    </source>
</reference>
<evidence type="ECO:0000256" key="1">
    <source>
        <dbReference type="SAM" id="Phobius"/>
    </source>
</evidence>
<organism evidence="2 3">
    <name type="scientific">Ampelomyces quisqualis</name>
    <name type="common">Powdery mildew agent</name>
    <dbReference type="NCBI Taxonomy" id="50730"/>
    <lineage>
        <taxon>Eukaryota</taxon>
        <taxon>Fungi</taxon>
        <taxon>Dikarya</taxon>
        <taxon>Ascomycota</taxon>
        <taxon>Pezizomycotina</taxon>
        <taxon>Dothideomycetes</taxon>
        <taxon>Pleosporomycetidae</taxon>
        <taxon>Pleosporales</taxon>
        <taxon>Pleosporineae</taxon>
        <taxon>Phaeosphaeriaceae</taxon>
        <taxon>Ampelomyces</taxon>
    </lineage>
</organism>
<keyword evidence="1" id="KW-1133">Transmembrane helix</keyword>
<proteinExistence type="predicted"/>
<feature type="transmembrane region" description="Helical" evidence="1">
    <location>
        <begin position="12"/>
        <end position="30"/>
    </location>
</feature>
<name>A0A6A5QCU3_AMPQU</name>